<reference evidence="4" key="1">
    <citation type="journal article" date="2019" name="PLoS Negl. Trop. Dis.">
        <title>Revisiting the worldwide diversity of Leptospira species in the environment.</title>
        <authorList>
            <person name="Vincent A.T."/>
            <person name="Schiettekatte O."/>
            <person name="Bourhy P."/>
            <person name="Veyrier F.J."/>
            <person name="Picardeau M."/>
        </authorList>
    </citation>
    <scope>NUCLEOTIDE SEQUENCE [LARGE SCALE GENOMIC DNA]</scope>
    <source>
        <strain evidence="4">201400974</strain>
    </source>
</reference>
<proteinExistence type="predicted"/>
<dbReference type="SMART" id="SM00100">
    <property type="entry name" value="cNMP"/>
    <property type="match status" value="1"/>
</dbReference>
<dbReference type="PANTHER" id="PTHR43156">
    <property type="entry name" value="STAGE II SPORULATION PROTEIN E-RELATED"/>
    <property type="match status" value="1"/>
</dbReference>
<dbReference type="PRINTS" id="PR00103">
    <property type="entry name" value="CAMPKINASE"/>
</dbReference>
<dbReference type="InterPro" id="IPR014710">
    <property type="entry name" value="RmlC-like_jellyroll"/>
</dbReference>
<evidence type="ECO:0000256" key="1">
    <source>
        <dbReference type="ARBA" id="ARBA00022801"/>
    </source>
</evidence>
<sequence>MLNQEDLSFLREKMTQVHFKKGDLVIEQDSDGSSFYLIDQGSVHVWKFLDETKGDRLDIGDLVPGDYFGEIALIDSAPRTVNVTANDDVILWEMTRDSFRELLYSNPSMTVFLLKILTARIRNSEQRENQVLSTKNKNLIQTNRELEIALDELRMNEAVRAALMEELQKQNENLEKMVKERTAKLQQSLEIIREDLETAKTIQRNILPLNTTMVAELQFSSRFEPMSEVGGDVFDVFRMKPDRIRLFLADAIGHGVQAALITMAIKAEFDHIKKEIETPSDLLLHLNQVFLERYGERATQFTAVVVDILLSESQISYSCAGHNEPYILSQGGIIPLDEYGIMLGLEKNPVLTTQSLPFSPGDRLYMISDGIMEQENTKGEFFGESRLKKEILKTEKLSLDLSVENLIETFHRFKGGKEMMDDVTILCIGMEVPKK</sequence>
<accession>A0A4R9LNN5</accession>
<dbReference type="SUPFAM" id="SSF81606">
    <property type="entry name" value="PP2C-like"/>
    <property type="match status" value="1"/>
</dbReference>
<keyword evidence="5" id="KW-1185">Reference proteome</keyword>
<keyword evidence="1" id="KW-0378">Hydrolase</keyword>
<dbReference type="Gene3D" id="3.60.40.10">
    <property type="entry name" value="PPM-type phosphatase domain"/>
    <property type="match status" value="1"/>
</dbReference>
<dbReference type="SMART" id="SM00331">
    <property type="entry name" value="PP2C_SIG"/>
    <property type="match status" value="1"/>
</dbReference>
<feature type="domain" description="Cyclic nucleotide-binding" evidence="3">
    <location>
        <begin position="1"/>
        <end position="103"/>
    </location>
</feature>
<dbReference type="Pfam" id="PF07228">
    <property type="entry name" value="SpoIIE"/>
    <property type="match status" value="1"/>
</dbReference>
<dbReference type="InterPro" id="IPR001932">
    <property type="entry name" value="PPM-type_phosphatase-like_dom"/>
</dbReference>
<dbReference type="PROSITE" id="PS50042">
    <property type="entry name" value="CNMP_BINDING_3"/>
    <property type="match status" value="1"/>
</dbReference>
<evidence type="ECO:0000256" key="2">
    <source>
        <dbReference type="SAM" id="Coils"/>
    </source>
</evidence>
<dbReference type="InterPro" id="IPR036457">
    <property type="entry name" value="PPM-type-like_dom_sf"/>
</dbReference>
<evidence type="ECO:0000313" key="5">
    <source>
        <dbReference type="Proteomes" id="UP000298264"/>
    </source>
</evidence>
<dbReference type="GO" id="GO:0016791">
    <property type="term" value="F:phosphatase activity"/>
    <property type="evidence" value="ECO:0007669"/>
    <property type="project" value="TreeGrafter"/>
</dbReference>
<dbReference type="AlphaFoldDB" id="A0A4R9LNN5"/>
<dbReference type="EMBL" id="RQHV01000062">
    <property type="protein sequence ID" value="TGN07082.1"/>
    <property type="molecule type" value="Genomic_DNA"/>
</dbReference>
<keyword evidence="2" id="KW-0175">Coiled coil</keyword>
<dbReference type="OrthoDB" id="341834at2"/>
<name>A0A4R9LNN5_9LEPT</name>
<dbReference type="SUPFAM" id="SSF51206">
    <property type="entry name" value="cAMP-binding domain-like"/>
    <property type="match status" value="1"/>
</dbReference>
<dbReference type="InterPro" id="IPR000595">
    <property type="entry name" value="cNMP-bd_dom"/>
</dbReference>
<dbReference type="Pfam" id="PF00027">
    <property type="entry name" value="cNMP_binding"/>
    <property type="match status" value="1"/>
</dbReference>
<dbReference type="InterPro" id="IPR018490">
    <property type="entry name" value="cNMP-bd_dom_sf"/>
</dbReference>
<protein>
    <submittedName>
        <fullName evidence="4">Serine/threonine protein phosphatase</fullName>
    </submittedName>
</protein>
<organism evidence="4 5">
    <name type="scientific">Leptospira ilyithenensis</name>
    <dbReference type="NCBI Taxonomy" id="2484901"/>
    <lineage>
        <taxon>Bacteria</taxon>
        <taxon>Pseudomonadati</taxon>
        <taxon>Spirochaetota</taxon>
        <taxon>Spirochaetia</taxon>
        <taxon>Leptospirales</taxon>
        <taxon>Leptospiraceae</taxon>
        <taxon>Leptospira</taxon>
    </lineage>
</organism>
<dbReference type="Gene3D" id="2.60.120.10">
    <property type="entry name" value="Jelly Rolls"/>
    <property type="match status" value="1"/>
</dbReference>
<dbReference type="CDD" id="cd00038">
    <property type="entry name" value="CAP_ED"/>
    <property type="match status" value="1"/>
</dbReference>
<evidence type="ECO:0000259" key="3">
    <source>
        <dbReference type="PROSITE" id="PS50042"/>
    </source>
</evidence>
<dbReference type="InterPro" id="IPR052016">
    <property type="entry name" value="Bact_Sigma-Reg"/>
</dbReference>
<gene>
    <name evidence="4" type="ORF">EHS11_18350</name>
</gene>
<comment type="caution">
    <text evidence="4">The sequence shown here is derived from an EMBL/GenBank/DDBJ whole genome shotgun (WGS) entry which is preliminary data.</text>
</comment>
<evidence type="ECO:0000313" key="4">
    <source>
        <dbReference type="EMBL" id="TGN07082.1"/>
    </source>
</evidence>
<dbReference type="RefSeq" id="WP_135765805.1">
    <property type="nucleotide sequence ID" value="NZ_RQHV01000062.1"/>
</dbReference>
<dbReference type="PANTHER" id="PTHR43156:SF2">
    <property type="entry name" value="STAGE II SPORULATION PROTEIN E"/>
    <property type="match status" value="1"/>
</dbReference>
<dbReference type="Proteomes" id="UP000298264">
    <property type="component" value="Unassembled WGS sequence"/>
</dbReference>
<feature type="coiled-coil region" evidence="2">
    <location>
        <begin position="136"/>
        <end position="187"/>
    </location>
</feature>